<dbReference type="EMBL" id="NIBD01000012">
    <property type="protein sequence ID" value="PAB56291.1"/>
    <property type="molecule type" value="Genomic_DNA"/>
</dbReference>
<evidence type="ECO:0000256" key="1">
    <source>
        <dbReference type="SAM" id="MobiDB-lite"/>
    </source>
</evidence>
<gene>
    <name evidence="2" type="ORF">A3Q24_02465</name>
</gene>
<accession>A0A267M9Q2</accession>
<proteinExistence type="predicted"/>
<dbReference type="Proteomes" id="UP000216008">
    <property type="component" value="Unassembled WGS sequence"/>
</dbReference>
<evidence type="ECO:0000313" key="2">
    <source>
        <dbReference type="EMBL" id="PAB56291.1"/>
    </source>
</evidence>
<feature type="region of interest" description="Disordered" evidence="1">
    <location>
        <begin position="1"/>
        <end position="32"/>
    </location>
</feature>
<reference evidence="2 3" key="1">
    <citation type="submission" date="2017-05" db="EMBL/GenBank/DDBJ databases">
        <title>Lactobacillus johnsonii from commercial turkeys.</title>
        <authorList>
            <person name="Johnson T.J."/>
            <person name="Youmans B."/>
        </authorList>
    </citation>
    <scope>NUCLEOTIDE SEQUENCE [LARGE SCALE GENOMIC DNA]</scope>
    <source>
        <strain evidence="2 3">UMNLJ114</strain>
    </source>
</reference>
<evidence type="ECO:0000313" key="3">
    <source>
        <dbReference type="Proteomes" id="UP000216008"/>
    </source>
</evidence>
<dbReference type="RefSeq" id="WP_095182607.1">
    <property type="nucleotide sequence ID" value="NZ_NIBD01000012.1"/>
</dbReference>
<dbReference type="AlphaFoldDB" id="A0A267M9Q2"/>
<comment type="caution">
    <text evidence="2">The sequence shown here is derived from an EMBL/GenBank/DDBJ whole genome shotgun (WGS) entry which is preliminary data.</text>
</comment>
<organism evidence="2 3">
    <name type="scientific">Lactobacillus johnsonii</name>
    <dbReference type="NCBI Taxonomy" id="33959"/>
    <lineage>
        <taxon>Bacteria</taxon>
        <taxon>Bacillati</taxon>
        <taxon>Bacillota</taxon>
        <taxon>Bacilli</taxon>
        <taxon>Lactobacillales</taxon>
        <taxon>Lactobacillaceae</taxon>
        <taxon>Lactobacillus</taxon>
    </lineage>
</organism>
<sequence length="88" mass="10283">MLNPSDAIKTQQEFSGRLKDNHPSAQRKWDSSREMMKLNNYSEAGEDIRQALEFLLKDILDNSKSLEKQLKQPKRDVLRSELGKYLKC</sequence>
<name>A0A267M9Q2_LACJH</name>
<protein>
    <submittedName>
        <fullName evidence="2">Uncharacterized protein</fullName>
    </submittedName>
</protein>
<feature type="compositionally biased region" description="Basic and acidic residues" evidence="1">
    <location>
        <begin position="16"/>
        <end position="32"/>
    </location>
</feature>